<name>A0A0F9T3J5_9ZZZZ</name>
<accession>A0A0F9T3J5</accession>
<evidence type="ECO:0000313" key="1">
    <source>
        <dbReference type="EMBL" id="KKN36058.1"/>
    </source>
</evidence>
<proteinExistence type="predicted"/>
<organism evidence="1">
    <name type="scientific">marine sediment metagenome</name>
    <dbReference type="NCBI Taxonomy" id="412755"/>
    <lineage>
        <taxon>unclassified sequences</taxon>
        <taxon>metagenomes</taxon>
        <taxon>ecological metagenomes</taxon>
    </lineage>
</organism>
<protein>
    <submittedName>
        <fullName evidence="1">Uncharacterized protein</fullName>
    </submittedName>
</protein>
<comment type="caution">
    <text evidence="1">The sequence shown here is derived from an EMBL/GenBank/DDBJ whole genome shotgun (WGS) entry which is preliminary data.</text>
</comment>
<dbReference type="EMBL" id="LAZR01001992">
    <property type="protein sequence ID" value="KKN36058.1"/>
    <property type="molecule type" value="Genomic_DNA"/>
</dbReference>
<dbReference type="AlphaFoldDB" id="A0A0F9T3J5"/>
<gene>
    <name evidence="1" type="ORF">LCGC14_0777530</name>
</gene>
<sequence length="60" mass="7285">MATLTPKMKKMFGEAHSIAVHMDRKASWSWLARLGHWVIVSWWCECCKEQRRRRLRKIRS</sequence>
<reference evidence="1" key="1">
    <citation type="journal article" date="2015" name="Nature">
        <title>Complex archaea that bridge the gap between prokaryotes and eukaryotes.</title>
        <authorList>
            <person name="Spang A."/>
            <person name="Saw J.H."/>
            <person name="Jorgensen S.L."/>
            <person name="Zaremba-Niedzwiedzka K."/>
            <person name="Martijn J."/>
            <person name="Lind A.E."/>
            <person name="van Eijk R."/>
            <person name="Schleper C."/>
            <person name="Guy L."/>
            <person name="Ettema T.J."/>
        </authorList>
    </citation>
    <scope>NUCLEOTIDE SEQUENCE</scope>
</reference>